<dbReference type="GO" id="GO:0034727">
    <property type="term" value="P:piecemeal microautophagy of the nucleus"/>
    <property type="evidence" value="ECO:0007669"/>
    <property type="project" value="TreeGrafter"/>
</dbReference>
<dbReference type="PANTHER" id="PTHR13222:SF1">
    <property type="entry name" value="RB1-INDUCIBLE COILED-COIL PROTEIN 1"/>
    <property type="match status" value="1"/>
</dbReference>
<evidence type="ECO:0000313" key="5">
    <source>
        <dbReference type="EMBL" id="CAG5117844.1"/>
    </source>
</evidence>
<dbReference type="GO" id="GO:0034517">
    <property type="term" value="P:ribophagy"/>
    <property type="evidence" value="ECO:0007669"/>
    <property type="project" value="TreeGrafter"/>
</dbReference>
<evidence type="ECO:0000256" key="3">
    <source>
        <dbReference type="SAM" id="MobiDB-lite"/>
    </source>
</evidence>
<dbReference type="InterPro" id="IPR040040">
    <property type="entry name" value="ATG11"/>
</dbReference>
<dbReference type="GO" id="GO:1990316">
    <property type="term" value="C:Atg1/ULK1 kinase complex"/>
    <property type="evidence" value="ECO:0007669"/>
    <property type="project" value="TreeGrafter"/>
</dbReference>
<proteinExistence type="predicted"/>
<dbReference type="GO" id="GO:0019901">
    <property type="term" value="F:protein kinase binding"/>
    <property type="evidence" value="ECO:0007669"/>
    <property type="project" value="TreeGrafter"/>
</dbReference>
<dbReference type="Pfam" id="PF10377">
    <property type="entry name" value="ATG11"/>
    <property type="match status" value="1"/>
</dbReference>
<comment type="caution">
    <text evidence="5">The sequence shown here is derived from an EMBL/GenBank/DDBJ whole genome shotgun (WGS) entry which is preliminary data.</text>
</comment>
<name>A0A8S3YLW6_9EUPU</name>
<dbReference type="InterPro" id="IPR019460">
    <property type="entry name" value="Atg11_C"/>
</dbReference>
<gene>
    <name evidence="5" type="ORF">CUNI_LOCUS3402</name>
</gene>
<evidence type="ECO:0000256" key="1">
    <source>
        <dbReference type="ARBA" id="ARBA00023006"/>
    </source>
</evidence>
<sequence>RETTADKVSIRGCDKGDLVLLCLDERHDQYVVFTVGTILHFLHSESRETLGLKTYGETTCRKSWILAEVVDKEYCLAKKPNNRFRVPQGTCFYRVKCKPWKCDSDAGRLDQEASRHVKTIKHDPSSGARAKKSEKQEEPMKY</sequence>
<dbReference type="EMBL" id="CAJHNH020000461">
    <property type="protein sequence ID" value="CAG5117844.1"/>
    <property type="molecule type" value="Genomic_DNA"/>
</dbReference>
<feature type="domain" description="Autophagy-related protein 11 C-terminal" evidence="4">
    <location>
        <begin position="4"/>
        <end position="98"/>
    </location>
</feature>
<dbReference type="GO" id="GO:0061723">
    <property type="term" value="P:glycophagy"/>
    <property type="evidence" value="ECO:0007669"/>
    <property type="project" value="TreeGrafter"/>
</dbReference>
<evidence type="ECO:0000256" key="2">
    <source>
        <dbReference type="ARBA" id="ARBA00023054"/>
    </source>
</evidence>
<dbReference type="GO" id="GO:0061709">
    <property type="term" value="P:reticulophagy"/>
    <property type="evidence" value="ECO:0007669"/>
    <property type="project" value="TreeGrafter"/>
</dbReference>
<organism evidence="5 6">
    <name type="scientific">Candidula unifasciata</name>
    <dbReference type="NCBI Taxonomy" id="100452"/>
    <lineage>
        <taxon>Eukaryota</taxon>
        <taxon>Metazoa</taxon>
        <taxon>Spiralia</taxon>
        <taxon>Lophotrochozoa</taxon>
        <taxon>Mollusca</taxon>
        <taxon>Gastropoda</taxon>
        <taxon>Heterobranchia</taxon>
        <taxon>Euthyneura</taxon>
        <taxon>Panpulmonata</taxon>
        <taxon>Eupulmonata</taxon>
        <taxon>Stylommatophora</taxon>
        <taxon>Helicina</taxon>
        <taxon>Helicoidea</taxon>
        <taxon>Geomitridae</taxon>
        <taxon>Candidula</taxon>
    </lineage>
</organism>
<evidence type="ECO:0000313" key="6">
    <source>
        <dbReference type="Proteomes" id="UP000678393"/>
    </source>
</evidence>
<dbReference type="GO" id="GO:0060090">
    <property type="term" value="F:molecular adaptor activity"/>
    <property type="evidence" value="ECO:0007669"/>
    <property type="project" value="TreeGrafter"/>
</dbReference>
<dbReference type="GO" id="GO:0000422">
    <property type="term" value="P:autophagy of mitochondrion"/>
    <property type="evidence" value="ECO:0007669"/>
    <property type="project" value="TreeGrafter"/>
</dbReference>
<dbReference type="AlphaFoldDB" id="A0A8S3YLW6"/>
<feature type="non-terminal residue" evidence="5">
    <location>
        <position position="142"/>
    </location>
</feature>
<keyword evidence="6" id="KW-1185">Reference proteome</keyword>
<keyword evidence="2" id="KW-0175">Coiled coil</keyword>
<dbReference type="GO" id="GO:0034045">
    <property type="term" value="C:phagophore assembly site membrane"/>
    <property type="evidence" value="ECO:0007669"/>
    <property type="project" value="TreeGrafter"/>
</dbReference>
<accession>A0A8S3YLW6</accession>
<dbReference type="OrthoDB" id="447953at2759"/>
<feature type="compositionally biased region" description="Basic and acidic residues" evidence="3">
    <location>
        <begin position="105"/>
        <end position="124"/>
    </location>
</feature>
<protein>
    <recommendedName>
        <fullName evidence="4">Autophagy-related protein 11 C-terminal domain-containing protein</fullName>
    </recommendedName>
</protein>
<dbReference type="GO" id="GO:0000045">
    <property type="term" value="P:autophagosome assembly"/>
    <property type="evidence" value="ECO:0007669"/>
    <property type="project" value="InterPro"/>
</dbReference>
<dbReference type="PANTHER" id="PTHR13222">
    <property type="entry name" value="RB1-INDUCIBLE COILED-COIL"/>
    <property type="match status" value="1"/>
</dbReference>
<feature type="region of interest" description="Disordered" evidence="3">
    <location>
        <begin position="105"/>
        <end position="142"/>
    </location>
</feature>
<keyword evidence="1" id="KW-0072">Autophagy</keyword>
<evidence type="ECO:0000259" key="4">
    <source>
        <dbReference type="Pfam" id="PF10377"/>
    </source>
</evidence>
<feature type="compositionally biased region" description="Basic and acidic residues" evidence="3">
    <location>
        <begin position="131"/>
        <end position="142"/>
    </location>
</feature>
<reference evidence="5" key="1">
    <citation type="submission" date="2021-04" db="EMBL/GenBank/DDBJ databases">
        <authorList>
            <consortium name="Molecular Ecology Group"/>
        </authorList>
    </citation>
    <scope>NUCLEOTIDE SEQUENCE</scope>
</reference>
<dbReference type="Proteomes" id="UP000678393">
    <property type="component" value="Unassembled WGS sequence"/>
</dbReference>